<gene>
    <name evidence="17" type="ORF">SAMN02745247_02341</name>
</gene>
<proteinExistence type="inferred from homology"/>
<dbReference type="Proteomes" id="UP000184097">
    <property type="component" value="Unassembled WGS sequence"/>
</dbReference>
<comment type="similarity">
    <text evidence="2">Belongs to the nanoviruses/circoviruses replication-associated protein family.</text>
</comment>
<dbReference type="SUPFAM" id="SSF52540">
    <property type="entry name" value="P-loop containing nucleoside triphosphate hydrolases"/>
    <property type="match status" value="1"/>
</dbReference>
<keyword evidence="12" id="KW-0238">DNA-binding</keyword>
<keyword evidence="13" id="KW-0511">Multifunctional enzyme</keyword>
<organism evidence="17 18">
    <name type="scientific">Butyrivibrio hungatei DSM 14810</name>
    <dbReference type="NCBI Taxonomy" id="1121132"/>
    <lineage>
        <taxon>Bacteria</taxon>
        <taxon>Bacillati</taxon>
        <taxon>Bacillota</taxon>
        <taxon>Clostridia</taxon>
        <taxon>Lachnospirales</taxon>
        <taxon>Lachnospiraceae</taxon>
        <taxon>Butyrivibrio</taxon>
    </lineage>
</organism>
<dbReference type="GO" id="GO:0016787">
    <property type="term" value="F:hydrolase activity"/>
    <property type="evidence" value="ECO:0007669"/>
    <property type="project" value="UniProtKB-KW"/>
</dbReference>
<keyword evidence="9" id="KW-0255">Endonuclease</keyword>
<evidence type="ECO:0000256" key="9">
    <source>
        <dbReference type="ARBA" id="ARBA00022759"/>
    </source>
</evidence>
<dbReference type="InterPro" id="IPR027417">
    <property type="entry name" value="P-loop_NTPase"/>
</dbReference>
<keyword evidence="8" id="KW-0547">Nucleotide-binding</keyword>
<dbReference type="GO" id="GO:0003724">
    <property type="term" value="F:RNA helicase activity"/>
    <property type="evidence" value="ECO:0007669"/>
    <property type="project" value="InterPro"/>
</dbReference>
<evidence type="ECO:0000313" key="17">
    <source>
        <dbReference type="EMBL" id="SHN61294.1"/>
    </source>
</evidence>
<evidence type="ECO:0000256" key="11">
    <source>
        <dbReference type="ARBA" id="ARBA00023124"/>
    </source>
</evidence>
<dbReference type="Pfam" id="PF00910">
    <property type="entry name" value="RNA_helicase"/>
    <property type="match status" value="1"/>
</dbReference>
<evidence type="ECO:0000313" key="18">
    <source>
        <dbReference type="Proteomes" id="UP000184097"/>
    </source>
</evidence>
<dbReference type="PROSITE" id="PS52020">
    <property type="entry name" value="CRESS_DNA_REP"/>
    <property type="match status" value="1"/>
</dbReference>
<evidence type="ECO:0000256" key="13">
    <source>
        <dbReference type="ARBA" id="ARBA00023268"/>
    </source>
</evidence>
<dbReference type="AlphaFoldDB" id="A0A1M7SSB2"/>
<evidence type="ECO:0000256" key="14">
    <source>
        <dbReference type="ARBA" id="ARBA00030754"/>
    </source>
</evidence>
<protein>
    <recommendedName>
        <fullName evidence="14">ATP-dependent helicase Rep</fullName>
    </recommendedName>
    <alternativeName>
        <fullName evidence="15">RepP</fullName>
    </alternativeName>
</protein>
<feature type="domain" description="CRESS-DNA virus Rep endonuclease" evidence="16">
    <location>
        <begin position="3"/>
        <end position="119"/>
    </location>
</feature>
<dbReference type="GO" id="GO:0006260">
    <property type="term" value="P:DNA replication"/>
    <property type="evidence" value="ECO:0007669"/>
    <property type="project" value="UniProtKB-KW"/>
</dbReference>
<dbReference type="GO" id="GO:0046872">
    <property type="term" value="F:metal ion binding"/>
    <property type="evidence" value="ECO:0007669"/>
    <property type="project" value="UniProtKB-KW"/>
</dbReference>
<keyword evidence="5" id="KW-0235">DNA replication</keyword>
<evidence type="ECO:0000256" key="1">
    <source>
        <dbReference type="ARBA" id="ARBA00001936"/>
    </source>
</evidence>
<dbReference type="Gene3D" id="3.40.1310.20">
    <property type="match status" value="1"/>
</dbReference>
<accession>A0A1M7SSB2</accession>
<dbReference type="EMBL" id="FRDH01000009">
    <property type="protein sequence ID" value="SHN61294.1"/>
    <property type="molecule type" value="Genomic_DNA"/>
</dbReference>
<evidence type="ECO:0000256" key="10">
    <source>
        <dbReference type="ARBA" id="ARBA00022801"/>
    </source>
</evidence>
<dbReference type="GO" id="GO:0003723">
    <property type="term" value="F:RNA binding"/>
    <property type="evidence" value="ECO:0007669"/>
    <property type="project" value="InterPro"/>
</dbReference>
<dbReference type="GO" id="GO:0016779">
    <property type="term" value="F:nucleotidyltransferase activity"/>
    <property type="evidence" value="ECO:0007669"/>
    <property type="project" value="UniProtKB-KW"/>
</dbReference>
<evidence type="ECO:0000256" key="5">
    <source>
        <dbReference type="ARBA" id="ARBA00022705"/>
    </source>
</evidence>
<evidence type="ECO:0000256" key="8">
    <source>
        <dbReference type="ARBA" id="ARBA00022741"/>
    </source>
</evidence>
<evidence type="ECO:0000256" key="15">
    <source>
        <dbReference type="ARBA" id="ARBA00032243"/>
    </source>
</evidence>
<keyword evidence="7" id="KW-0479">Metal-binding</keyword>
<dbReference type="InterPro" id="IPR000605">
    <property type="entry name" value="Helicase_SF3_ssDNA/RNA_vir"/>
</dbReference>
<comment type="cofactor">
    <cofactor evidence="1">
        <name>Mn(2+)</name>
        <dbReference type="ChEBI" id="CHEBI:29035"/>
    </cofactor>
</comment>
<evidence type="ECO:0000256" key="7">
    <source>
        <dbReference type="ARBA" id="ARBA00022723"/>
    </source>
</evidence>
<keyword evidence="11" id="KW-0190">Covalent protein-DNA linkage</keyword>
<reference evidence="17 18" key="1">
    <citation type="submission" date="2016-12" db="EMBL/GenBank/DDBJ databases">
        <authorList>
            <person name="Song W.-J."/>
            <person name="Kurnit D.M."/>
        </authorList>
    </citation>
    <scope>NUCLEOTIDE SEQUENCE [LARGE SCALE GENOMIC DNA]</scope>
    <source>
        <strain evidence="17 18">DSM 14810</strain>
    </source>
</reference>
<keyword evidence="4" id="KW-0548">Nucleotidyltransferase</keyword>
<dbReference type="GO" id="GO:0004519">
    <property type="term" value="F:endonuclease activity"/>
    <property type="evidence" value="ECO:0007669"/>
    <property type="project" value="UniProtKB-KW"/>
</dbReference>
<evidence type="ECO:0000259" key="16">
    <source>
        <dbReference type="PROSITE" id="PS52020"/>
    </source>
</evidence>
<keyword evidence="17" id="KW-0347">Helicase</keyword>
<dbReference type="InterPro" id="IPR049912">
    <property type="entry name" value="CRESS_DNA_REP"/>
</dbReference>
<keyword evidence="3" id="KW-0808">Transferase</keyword>
<evidence type="ECO:0000256" key="2">
    <source>
        <dbReference type="ARBA" id="ARBA00008545"/>
    </source>
</evidence>
<evidence type="ECO:0000256" key="12">
    <source>
        <dbReference type="ARBA" id="ARBA00023125"/>
    </source>
</evidence>
<dbReference type="Gene3D" id="3.40.50.300">
    <property type="entry name" value="P-loop containing nucleotide triphosphate hydrolases"/>
    <property type="match status" value="1"/>
</dbReference>
<evidence type="ECO:0000256" key="3">
    <source>
        <dbReference type="ARBA" id="ARBA00022679"/>
    </source>
</evidence>
<keyword evidence="6" id="KW-0540">Nuclease</keyword>
<dbReference type="RefSeq" id="WP_072704327.1">
    <property type="nucleotide sequence ID" value="NZ_FRDH01000009.1"/>
</dbReference>
<dbReference type="GO" id="GO:0003677">
    <property type="term" value="F:DNA binding"/>
    <property type="evidence" value="ECO:0007669"/>
    <property type="project" value="UniProtKB-KW"/>
</dbReference>
<sequence>MAIKQARKFLITQNNPQEYGIKSLEDMIDRAKKLKGLLYAIVCFELGKQNSTPHFHLFVIFKNPKSWQTMKNIFPYADIEGALGTNIQCRDYVLKRGKWENTEKEDTRVDGQQLEYGEMPSDRDSVDPKAELLLKLIEDGHTDYEIMTDYPEFLYDLSHIQRIRLTLRQAEYQDIWRNVQVFYIYGAPGLGKTRMIMDGFGYKNVFRVTDTNHPWDTYQGEDVVIFEEFASTFKIQDMNNYLDSYPLKLTARYSDRIACYTKVFVISNQSIKKQYPNIQNDWEQSSKDTYRAFLRRFTGIIKFLDNHNLEYYEMDKEQHPKYIGLFSHQDFLNKLKAYLTEGSTIAMSPLSSESIVTAEELIQIPQLPQTNRNKNGGQNGNN</sequence>
<evidence type="ECO:0000256" key="6">
    <source>
        <dbReference type="ARBA" id="ARBA00022722"/>
    </source>
</evidence>
<keyword evidence="17" id="KW-0067">ATP-binding</keyword>
<name>A0A1M7SSB2_9FIRM</name>
<keyword evidence="10" id="KW-0378">Hydrolase</keyword>
<evidence type="ECO:0000256" key="4">
    <source>
        <dbReference type="ARBA" id="ARBA00022695"/>
    </source>
</evidence>
<dbReference type="GO" id="GO:0000166">
    <property type="term" value="F:nucleotide binding"/>
    <property type="evidence" value="ECO:0007669"/>
    <property type="project" value="UniProtKB-KW"/>
</dbReference>